<dbReference type="AlphaFoldDB" id="A0A3Q3K8E6"/>
<keyword evidence="5" id="KW-1185">Reference proteome</keyword>
<proteinExistence type="predicted"/>
<reference evidence="4" key="2">
    <citation type="submission" date="2025-09" db="UniProtKB">
        <authorList>
            <consortium name="Ensembl"/>
        </authorList>
    </citation>
    <scope>IDENTIFICATION</scope>
</reference>
<keyword evidence="2" id="KW-0325">Glycoprotein</keyword>
<dbReference type="PROSITE" id="PS51233">
    <property type="entry name" value="VWFD"/>
    <property type="match status" value="1"/>
</dbReference>
<evidence type="ECO:0000256" key="2">
    <source>
        <dbReference type="ARBA" id="ARBA00023180"/>
    </source>
</evidence>
<name>A0A3Q3K8E6_MONAL</name>
<evidence type="ECO:0000313" key="4">
    <source>
        <dbReference type="Ensembl" id="ENSMALP00000024837.1"/>
    </source>
</evidence>
<organism evidence="4 5">
    <name type="scientific">Monopterus albus</name>
    <name type="common">Swamp eel</name>
    <dbReference type="NCBI Taxonomy" id="43700"/>
    <lineage>
        <taxon>Eukaryota</taxon>
        <taxon>Metazoa</taxon>
        <taxon>Chordata</taxon>
        <taxon>Craniata</taxon>
        <taxon>Vertebrata</taxon>
        <taxon>Euteleostomi</taxon>
        <taxon>Actinopterygii</taxon>
        <taxon>Neopterygii</taxon>
        <taxon>Teleostei</taxon>
        <taxon>Neoteleostei</taxon>
        <taxon>Acanthomorphata</taxon>
        <taxon>Anabantaria</taxon>
        <taxon>Synbranchiformes</taxon>
        <taxon>Synbranchidae</taxon>
        <taxon>Monopterus</taxon>
    </lineage>
</organism>
<dbReference type="InterPro" id="IPR050733">
    <property type="entry name" value="Vitellogenin/Apolipophorin"/>
</dbReference>
<dbReference type="Proteomes" id="UP000261600">
    <property type="component" value="Unplaced"/>
</dbReference>
<dbReference type="Pfam" id="PF00094">
    <property type="entry name" value="VWD"/>
    <property type="match status" value="1"/>
</dbReference>
<feature type="domain" description="VWFD" evidence="3">
    <location>
        <begin position="1"/>
        <end position="46"/>
    </location>
</feature>
<dbReference type="GO" id="GO:0005319">
    <property type="term" value="F:lipid transporter activity"/>
    <property type="evidence" value="ECO:0007669"/>
    <property type="project" value="TreeGrafter"/>
</dbReference>
<evidence type="ECO:0000313" key="5">
    <source>
        <dbReference type="Proteomes" id="UP000261600"/>
    </source>
</evidence>
<dbReference type="InterPro" id="IPR001846">
    <property type="entry name" value="VWF_type-D"/>
</dbReference>
<sequence>MRGKTCGLCGKADGETRQEFRTPNDRLAKSALSYAHSWVLPGKSCRDGSCYMKHESVKLDKQLTLHGQESRCYSVEPVLRCLPGCTSVRTTSVTVGYHCLPAYEKSTDLKEKAEAHLACRCTAQCA</sequence>
<dbReference type="STRING" id="43700.ENSMALP00000024837"/>
<dbReference type="Ensembl" id="ENSMALT00000025305.1">
    <property type="protein sequence ID" value="ENSMALP00000024837.1"/>
    <property type="gene ID" value="ENSMALG00000017286.1"/>
</dbReference>
<keyword evidence="1" id="KW-0758">Storage protein</keyword>
<accession>A0A3Q3K8E6</accession>
<evidence type="ECO:0000256" key="1">
    <source>
        <dbReference type="ARBA" id="ARBA00022761"/>
    </source>
</evidence>
<dbReference type="GO" id="GO:0032355">
    <property type="term" value="P:response to estradiol"/>
    <property type="evidence" value="ECO:0007669"/>
    <property type="project" value="TreeGrafter"/>
</dbReference>
<evidence type="ECO:0000259" key="3">
    <source>
        <dbReference type="PROSITE" id="PS51233"/>
    </source>
</evidence>
<dbReference type="PANTHER" id="PTHR23345">
    <property type="entry name" value="VITELLOGENIN-RELATED"/>
    <property type="match status" value="1"/>
</dbReference>
<dbReference type="GO" id="GO:0071391">
    <property type="term" value="P:cellular response to estrogen stimulus"/>
    <property type="evidence" value="ECO:0007669"/>
    <property type="project" value="TreeGrafter"/>
</dbReference>
<dbReference type="GO" id="GO:0045735">
    <property type="term" value="F:nutrient reservoir activity"/>
    <property type="evidence" value="ECO:0007669"/>
    <property type="project" value="UniProtKB-KW"/>
</dbReference>
<dbReference type="PANTHER" id="PTHR23345:SF9">
    <property type="entry name" value="VITELLOGENIN-RELATED"/>
    <property type="match status" value="1"/>
</dbReference>
<protein>
    <recommendedName>
        <fullName evidence="3">VWFD domain-containing protein</fullName>
    </recommendedName>
</protein>
<reference evidence="4" key="1">
    <citation type="submission" date="2025-08" db="UniProtKB">
        <authorList>
            <consortium name="Ensembl"/>
        </authorList>
    </citation>
    <scope>IDENTIFICATION</scope>
</reference>